<protein>
    <submittedName>
        <fullName evidence="1">Uncharacterized protein</fullName>
    </submittedName>
</protein>
<accession>A0A2P2QEL3</accession>
<dbReference type="AlphaFoldDB" id="A0A2P2QEL3"/>
<organism evidence="1">
    <name type="scientific">Rhizophora mucronata</name>
    <name type="common">Asiatic mangrove</name>
    <dbReference type="NCBI Taxonomy" id="61149"/>
    <lineage>
        <taxon>Eukaryota</taxon>
        <taxon>Viridiplantae</taxon>
        <taxon>Streptophyta</taxon>
        <taxon>Embryophyta</taxon>
        <taxon>Tracheophyta</taxon>
        <taxon>Spermatophyta</taxon>
        <taxon>Magnoliopsida</taxon>
        <taxon>eudicotyledons</taxon>
        <taxon>Gunneridae</taxon>
        <taxon>Pentapetalae</taxon>
        <taxon>rosids</taxon>
        <taxon>fabids</taxon>
        <taxon>Malpighiales</taxon>
        <taxon>Rhizophoraceae</taxon>
        <taxon>Rhizophora</taxon>
    </lineage>
</organism>
<name>A0A2P2QEL3_RHIMU</name>
<proteinExistence type="predicted"/>
<evidence type="ECO:0000313" key="1">
    <source>
        <dbReference type="EMBL" id="MBX65344.1"/>
    </source>
</evidence>
<sequence length="34" mass="3973">MELVAKCLKEHKDLQVMFTTEDNNLNTVKLAFTF</sequence>
<reference evidence="1" key="1">
    <citation type="submission" date="2018-02" db="EMBL/GenBank/DDBJ databases">
        <title>Rhizophora mucronata_Transcriptome.</title>
        <authorList>
            <person name="Meera S.P."/>
            <person name="Sreeshan A."/>
            <person name="Augustine A."/>
        </authorList>
    </citation>
    <scope>NUCLEOTIDE SEQUENCE</scope>
    <source>
        <tissue evidence="1">Leaf</tissue>
    </source>
</reference>
<dbReference type="EMBL" id="GGEC01084860">
    <property type="protein sequence ID" value="MBX65344.1"/>
    <property type="molecule type" value="Transcribed_RNA"/>
</dbReference>